<dbReference type="AlphaFoldDB" id="A0AAP0IVU1"/>
<proteinExistence type="predicted"/>
<comment type="caution">
    <text evidence="1">The sequence shown here is derived from an EMBL/GenBank/DDBJ whole genome shotgun (WGS) entry which is preliminary data.</text>
</comment>
<dbReference type="Proteomes" id="UP001420932">
    <property type="component" value="Unassembled WGS sequence"/>
</dbReference>
<reference evidence="1 2" key="1">
    <citation type="submission" date="2024-01" db="EMBL/GenBank/DDBJ databases">
        <title>Genome assemblies of Stephania.</title>
        <authorList>
            <person name="Yang L."/>
        </authorList>
    </citation>
    <scope>NUCLEOTIDE SEQUENCE [LARGE SCALE GENOMIC DNA]</scope>
    <source>
        <strain evidence="1">YNDBR</strain>
        <tissue evidence="1">Leaf</tissue>
    </source>
</reference>
<dbReference type="EMBL" id="JBBNAF010000008">
    <property type="protein sequence ID" value="KAK9122360.1"/>
    <property type="molecule type" value="Genomic_DNA"/>
</dbReference>
<sequence>MDPTLLEAIDVAVRVYEPIGSGNQNQLVQDEGTVVENTVSRGDIESIRGIEEIHEEGKTQVYGEANYDSKSSLEGLH</sequence>
<accession>A0AAP0IVU1</accession>
<organism evidence="1 2">
    <name type="scientific">Stephania yunnanensis</name>
    <dbReference type="NCBI Taxonomy" id="152371"/>
    <lineage>
        <taxon>Eukaryota</taxon>
        <taxon>Viridiplantae</taxon>
        <taxon>Streptophyta</taxon>
        <taxon>Embryophyta</taxon>
        <taxon>Tracheophyta</taxon>
        <taxon>Spermatophyta</taxon>
        <taxon>Magnoliopsida</taxon>
        <taxon>Ranunculales</taxon>
        <taxon>Menispermaceae</taxon>
        <taxon>Menispermoideae</taxon>
        <taxon>Cissampelideae</taxon>
        <taxon>Stephania</taxon>
    </lineage>
</organism>
<protein>
    <submittedName>
        <fullName evidence="1">Uncharacterized protein</fullName>
    </submittedName>
</protein>
<evidence type="ECO:0000313" key="2">
    <source>
        <dbReference type="Proteomes" id="UP001420932"/>
    </source>
</evidence>
<name>A0AAP0IVU1_9MAGN</name>
<keyword evidence="2" id="KW-1185">Reference proteome</keyword>
<evidence type="ECO:0000313" key="1">
    <source>
        <dbReference type="EMBL" id="KAK9122360.1"/>
    </source>
</evidence>
<gene>
    <name evidence="1" type="ORF">Syun_019977</name>
</gene>